<dbReference type="PATRIC" id="fig|106634.4.peg.44"/>
<proteinExistence type="predicted"/>
<dbReference type="InterPro" id="IPR041633">
    <property type="entry name" value="Polbeta"/>
</dbReference>
<protein>
    <recommendedName>
        <fullName evidence="2">Polymerase beta nucleotidyltransferase domain-containing protein</fullName>
    </recommendedName>
</protein>
<evidence type="ECO:0000313" key="3">
    <source>
        <dbReference type="EMBL" id="AKJ93882.1"/>
    </source>
</evidence>
<dbReference type="Proteomes" id="UP000064201">
    <property type="component" value="Chromosome"/>
</dbReference>
<accession>A0A0G3G2Z2</accession>
<gene>
    <name evidence="3" type="ORF">TVD_00225</name>
</gene>
<feature type="domain" description="Polymerase beta nucleotidyltransferase" evidence="2">
    <location>
        <begin position="42"/>
        <end position="113"/>
    </location>
</feature>
<keyword evidence="4" id="KW-1185">Reference proteome</keyword>
<organism evidence="3 4">
    <name type="scientific">Thioalkalivibrio versutus</name>
    <dbReference type="NCBI Taxonomy" id="106634"/>
    <lineage>
        <taxon>Bacteria</taxon>
        <taxon>Pseudomonadati</taxon>
        <taxon>Pseudomonadota</taxon>
        <taxon>Gammaproteobacteria</taxon>
        <taxon>Chromatiales</taxon>
        <taxon>Ectothiorhodospiraceae</taxon>
        <taxon>Thioalkalivibrio</taxon>
    </lineage>
</organism>
<dbReference type="STRING" id="106634.TVD_00225"/>
<dbReference type="KEGG" id="tvr:TVD_00225"/>
<dbReference type="Pfam" id="PF18765">
    <property type="entry name" value="Polbeta"/>
    <property type="match status" value="1"/>
</dbReference>
<name>A0A0G3G2Z2_9GAMM</name>
<reference evidence="3 4" key="1">
    <citation type="submission" date="2015-04" db="EMBL/GenBank/DDBJ databases">
        <title>Complete Sequence for the Genome of the Thioalkalivibrio versutus D301.</title>
        <authorList>
            <person name="Mu T."/>
            <person name="Zhou J."/>
            <person name="Xu X."/>
        </authorList>
    </citation>
    <scope>NUCLEOTIDE SEQUENCE [LARGE SCALE GENOMIC DNA]</scope>
    <source>
        <strain evidence="3 4">D301</strain>
    </source>
</reference>
<sequence length="114" mass="12830">MASTLHASTGNTAEALPPRERVNHLAHAAAEVVREEFGQDAKVFWFGSWPRGTARWNSDIDLAVLPAREVSISDWGRLRGHIEDLRTLYTFDLVDMTEVSDELRKEIESEGIPL</sequence>
<dbReference type="AlphaFoldDB" id="A0A0G3G2Z2"/>
<dbReference type="Gene3D" id="3.30.460.10">
    <property type="entry name" value="Beta Polymerase, domain 2"/>
    <property type="match status" value="1"/>
</dbReference>
<dbReference type="OrthoDB" id="9809668at2"/>
<evidence type="ECO:0000256" key="1">
    <source>
        <dbReference type="SAM" id="MobiDB-lite"/>
    </source>
</evidence>
<dbReference type="RefSeq" id="WP_047250478.1">
    <property type="nucleotide sequence ID" value="NZ_CP011367.1"/>
</dbReference>
<feature type="region of interest" description="Disordered" evidence="1">
    <location>
        <begin position="1"/>
        <end position="20"/>
    </location>
</feature>
<dbReference type="SUPFAM" id="SSF81301">
    <property type="entry name" value="Nucleotidyltransferase"/>
    <property type="match status" value="1"/>
</dbReference>
<feature type="compositionally biased region" description="Polar residues" evidence="1">
    <location>
        <begin position="1"/>
        <end position="12"/>
    </location>
</feature>
<evidence type="ECO:0000259" key="2">
    <source>
        <dbReference type="Pfam" id="PF18765"/>
    </source>
</evidence>
<dbReference type="CDD" id="cd05403">
    <property type="entry name" value="NT_KNTase_like"/>
    <property type="match status" value="1"/>
</dbReference>
<dbReference type="EMBL" id="CP011367">
    <property type="protein sequence ID" value="AKJ93882.1"/>
    <property type="molecule type" value="Genomic_DNA"/>
</dbReference>
<evidence type="ECO:0000313" key="4">
    <source>
        <dbReference type="Proteomes" id="UP000064201"/>
    </source>
</evidence>
<dbReference type="InterPro" id="IPR043519">
    <property type="entry name" value="NT_sf"/>
</dbReference>